<protein>
    <recommendedName>
        <fullName evidence="1">DUF7674 domain-containing protein</fullName>
    </recommendedName>
</protein>
<evidence type="ECO:0000313" key="2">
    <source>
        <dbReference type="EMBL" id="MCS7482128.1"/>
    </source>
</evidence>
<dbReference type="Proteomes" id="UP001141259">
    <property type="component" value="Unassembled WGS sequence"/>
</dbReference>
<reference evidence="2" key="1">
    <citation type="submission" date="2022-08" db="EMBL/GenBank/DDBJ databases">
        <authorList>
            <person name="Tistechok S."/>
            <person name="Samborskyy M."/>
            <person name="Roman I."/>
        </authorList>
    </citation>
    <scope>NUCLEOTIDE SEQUENCE</scope>
    <source>
        <strain evidence="2">DSM 103496</strain>
    </source>
</reference>
<sequence length="132" mass="15519">MADWRTRAAALLPELSDVVEHESWSCHVYFGEVWHLALEAHRAADEDTLRRVYGFAHWCFQQPEQFLTNAIMVSFYEHVFDDWDLRDDVAHRLPPEVVVKVRPLWEWRMTTERLAEVDDLFADLGPPGRNAV</sequence>
<dbReference type="Pfam" id="PF24722">
    <property type="entry name" value="DUF7674"/>
    <property type="match status" value="1"/>
</dbReference>
<dbReference type="EMBL" id="JANYMP010000022">
    <property type="protein sequence ID" value="MCS7482128.1"/>
    <property type="molecule type" value="Genomic_DNA"/>
</dbReference>
<feature type="domain" description="DUF7674" evidence="1">
    <location>
        <begin position="10"/>
        <end position="96"/>
    </location>
</feature>
<proteinExistence type="predicted"/>
<gene>
    <name evidence="2" type="ORF">NZH93_35225</name>
</gene>
<evidence type="ECO:0000259" key="1">
    <source>
        <dbReference type="Pfam" id="PF24722"/>
    </source>
</evidence>
<name>A0A9X3A5D5_9PSEU</name>
<dbReference type="InterPro" id="IPR056091">
    <property type="entry name" value="DUF7674"/>
</dbReference>
<dbReference type="AlphaFoldDB" id="A0A9X3A5D5"/>
<organism evidence="2 3">
    <name type="scientific">Umezawaea endophytica</name>
    <dbReference type="NCBI Taxonomy" id="1654476"/>
    <lineage>
        <taxon>Bacteria</taxon>
        <taxon>Bacillati</taxon>
        <taxon>Actinomycetota</taxon>
        <taxon>Actinomycetes</taxon>
        <taxon>Pseudonocardiales</taxon>
        <taxon>Pseudonocardiaceae</taxon>
        <taxon>Umezawaea</taxon>
    </lineage>
</organism>
<evidence type="ECO:0000313" key="3">
    <source>
        <dbReference type="Proteomes" id="UP001141259"/>
    </source>
</evidence>
<comment type="caution">
    <text evidence="2">The sequence shown here is derived from an EMBL/GenBank/DDBJ whole genome shotgun (WGS) entry which is preliminary data.</text>
</comment>
<dbReference type="RefSeq" id="WP_259627610.1">
    <property type="nucleotide sequence ID" value="NZ_JANYMP010000022.1"/>
</dbReference>
<accession>A0A9X3A5D5</accession>
<keyword evidence="3" id="KW-1185">Reference proteome</keyword>